<accession>A0A512N7J9</accession>
<dbReference type="Proteomes" id="UP000321058">
    <property type="component" value="Unassembled WGS sequence"/>
</dbReference>
<organism evidence="1 2">
    <name type="scientific">Reyranella soli</name>
    <dbReference type="NCBI Taxonomy" id="1230389"/>
    <lineage>
        <taxon>Bacteria</taxon>
        <taxon>Pseudomonadati</taxon>
        <taxon>Pseudomonadota</taxon>
        <taxon>Alphaproteobacteria</taxon>
        <taxon>Hyphomicrobiales</taxon>
        <taxon>Reyranellaceae</taxon>
        <taxon>Reyranella</taxon>
    </lineage>
</organism>
<evidence type="ECO:0000313" key="2">
    <source>
        <dbReference type="Proteomes" id="UP000321058"/>
    </source>
</evidence>
<sequence length="116" mass="12876">MEGAARVDQRGDKRMYRIWYWATIDRESDGRFVANIPDLGDLAAYGTSDNDAVAHVTDLAREQVRTVVEAGQPAPPRRHFSEMPSHLHSKEIGRAIIPVEVERNAAGAAPPYHMAP</sequence>
<comment type="caution">
    <text evidence="1">The sequence shown here is derived from an EMBL/GenBank/DDBJ whole genome shotgun (WGS) entry which is preliminary data.</text>
</comment>
<evidence type="ECO:0000313" key="1">
    <source>
        <dbReference type="EMBL" id="GEP54952.1"/>
    </source>
</evidence>
<gene>
    <name evidence="1" type="ORF">RSO01_21180</name>
</gene>
<proteinExistence type="predicted"/>
<dbReference type="AlphaFoldDB" id="A0A512N7J9"/>
<keyword evidence="2" id="KW-1185">Reference proteome</keyword>
<reference evidence="1 2" key="1">
    <citation type="submission" date="2019-07" db="EMBL/GenBank/DDBJ databases">
        <title>Whole genome shotgun sequence of Reyranella soli NBRC 108950.</title>
        <authorList>
            <person name="Hosoyama A."/>
            <person name="Uohara A."/>
            <person name="Ohji S."/>
            <person name="Ichikawa N."/>
        </authorList>
    </citation>
    <scope>NUCLEOTIDE SEQUENCE [LARGE SCALE GENOMIC DNA]</scope>
    <source>
        <strain evidence="1 2">NBRC 108950</strain>
    </source>
</reference>
<dbReference type="Gene3D" id="3.30.160.250">
    <property type="match status" value="1"/>
</dbReference>
<name>A0A512N7J9_9HYPH</name>
<dbReference type="InterPro" id="IPR035069">
    <property type="entry name" value="TTHA1013/TTHA0281-like"/>
</dbReference>
<evidence type="ECO:0008006" key="3">
    <source>
        <dbReference type="Google" id="ProtNLM"/>
    </source>
</evidence>
<protein>
    <recommendedName>
        <fullName evidence="3">HicB-like antitoxin of toxin-antitoxin system domain-containing protein</fullName>
    </recommendedName>
</protein>
<dbReference type="SUPFAM" id="SSF143100">
    <property type="entry name" value="TTHA1013/TTHA0281-like"/>
    <property type="match status" value="1"/>
</dbReference>
<dbReference type="EMBL" id="BKAJ01000033">
    <property type="protein sequence ID" value="GEP54952.1"/>
    <property type="molecule type" value="Genomic_DNA"/>
</dbReference>